<dbReference type="RefSeq" id="WP_382418197.1">
    <property type="nucleotide sequence ID" value="NZ_AP031500.1"/>
</dbReference>
<comment type="caution">
    <text evidence="3">The sequence shown here is derived from an EMBL/GenBank/DDBJ whole genome shotgun (WGS) entry which is preliminary data.</text>
</comment>
<gene>
    <name evidence="3" type="ORF">ACFOEB_16435</name>
</gene>
<feature type="transmembrane region" description="Helical" evidence="1">
    <location>
        <begin position="333"/>
        <end position="355"/>
    </location>
</feature>
<keyword evidence="3" id="KW-0808">Transferase</keyword>
<dbReference type="EMBL" id="JBHRTL010000031">
    <property type="protein sequence ID" value="MFC3156799.1"/>
    <property type="molecule type" value="Genomic_DNA"/>
</dbReference>
<dbReference type="Pfam" id="PF01757">
    <property type="entry name" value="Acyl_transf_3"/>
    <property type="match status" value="1"/>
</dbReference>
<organism evidence="3 4">
    <name type="scientific">Gilvimarinus japonicus</name>
    <dbReference type="NCBI Taxonomy" id="1796469"/>
    <lineage>
        <taxon>Bacteria</taxon>
        <taxon>Pseudomonadati</taxon>
        <taxon>Pseudomonadota</taxon>
        <taxon>Gammaproteobacteria</taxon>
        <taxon>Cellvibrionales</taxon>
        <taxon>Cellvibrionaceae</taxon>
        <taxon>Gilvimarinus</taxon>
    </lineage>
</organism>
<evidence type="ECO:0000313" key="4">
    <source>
        <dbReference type="Proteomes" id="UP001595548"/>
    </source>
</evidence>
<sequence length="368" mass="41910">MTTFIPTLHGLRGVAALAVLLFHWNALFPAFGGWASPLELAGTKWNLFMQINFGWLGVPLFFVLSGFLLGGQLKDKELTRGTLLHFWRRRILRIYPAVWAQLAILALIAYWLPSLFPPLSTFELTQNLLLWINMPPWMTSPINGVWWTLPIELSFYAVLPLIILLQRKCGWIKATFICFSLAILWRYTIIQTLPTDNYTQHLPLLDMLPGSISSFAAGFAITFLNIRWSKLQWRLACLAAVVLFLALEYWLLAFIDVYWSGHWLLVIWNPLIALSLALMVYCATHQQCHGAVLGSRPLVWLGEVSFGIYLWHFPVQKALNLIAPGYWDTPTTSALALCVSTLITLPLAALSYYFIEKPIMGWRKTRAA</sequence>
<evidence type="ECO:0000313" key="3">
    <source>
        <dbReference type="EMBL" id="MFC3156799.1"/>
    </source>
</evidence>
<feature type="transmembrane region" description="Helical" evidence="1">
    <location>
        <begin position="144"/>
        <end position="164"/>
    </location>
</feature>
<feature type="transmembrane region" description="Helical" evidence="1">
    <location>
        <begin position="235"/>
        <end position="255"/>
    </location>
</feature>
<feature type="transmembrane region" description="Helical" evidence="1">
    <location>
        <begin position="47"/>
        <end position="70"/>
    </location>
</feature>
<dbReference type="GO" id="GO:0016746">
    <property type="term" value="F:acyltransferase activity"/>
    <property type="evidence" value="ECO:0007669"/>
    <property type="project" value="UniProtKB-KW"/>
</dbReference>
<keyword evidence="3" id="KW-0012">Acyltransferase</keyword>
<feature type="transmembrane region" description="Helical" evidence="1">
    <location>
        <begin position="12"/>
        <end position="35"/>
    </location>
</feature>
<dbReference type="PANTHER" id="PTHR23028:SF53">
    <property type="entry name" value="ACYL_TRANSF_3 DOMAIN-CONTAINING PROTEIN"/>
    <property type="match status" value="1"/>
</dbReference>
<evidence type="ECO:0000259" key="2">
    <source>
        <dbReference type="Pfam" id="PF01757"/>
    </source>
</evidence>
<reference evidence="4" key="1">
    <citation type="journal article" date="2019" name="Int. J. Syst. Evol. Microbiol.">
        <title>The Global Catalogue of Microorganisms (GCM) 10K type strain sequencing project: providing services to taxonomists for standard genome sequencing and annotation.</title>
        <authorList>
            <consortium name="The Broad Institute Genomics Platform"/>
            <consortium name="The Broad Institute Genome Sequencing Center for Infectious Disease"/>
            <person name="Wu L."/>
            <person name="Ma J."/>
        </authorList>
    </citation>
    <scope>NUCLEOTIDE SEQUENCE [LARGE SCALE GENOMIC DNA]</scope>
    <source>
        <strain evidence="4">KCTC 52141</strain>
    </source>
</reference>
<proteinExistence type="predicted"/>
<dbReference type="InterPro" id="IPR050879">
    <property type="entry name" value="Acyltransferase_3"/>
</dbReference>
<dbReference type="Proteomes" id="UP001595548">
    <property type="component" value="Unassembled WGS sequence"/>
</dbReference>
<dbReference type="EC" id="2.3.-.-" evidence="3"/>
<protein>
    <submittedName>
        <fullName evidence="3">Acyltransferase family protein</fullName>
        <ecNumber evidence="3">2.3.-.-</ecNumber>
    </submittedName>
</protein>
<feature type="domain" description="Acyltransferase 3" evidence="2">
    <location>
        <begin position="8"/>
        <end position="347"/>
    </location>
</feature>
<name>A0ABV7HSL2_9GAMM</name>
<dbReference type="PANTHER" id="PTHR23028">
    <property type="entry name" value="ACETYLTRANSFERASE"/>
    <property type="match status" value="1"/>
</dbReference>
<keyword evidence="4" id="KW-1185">Reference proteome</keyword>
<keyword evidence="1" id="KW-0472">Membrane</keyword>
<accession>A0ABV7HSL2</accession>
<feature type="transmembrane region" description="Helical" evidence="1">
    <location>
        <begin position="261"/>
        <end position="281"/>
    </location>
</feature>
<dbReference type="InterPro" id="IPR002656">
    <property type="entry name" value="Acyl_transf_3_dom"/>
</dbReference>
<feature type="transmembrane region" description="Helical" evidence="1">
    <location>
        <begin position="91"/>
        <end position="112"/>
    </location>
</feature>
<keyword evidence="1" id="KW-1133">Transmembrane helix</keyword>
<keyword evidence="1" id="KW-0812">Transmembrane</keyword>
<feature type="transmembrane region" description="Helical" evidence="1">
    <location>
        <begin position="171"/>
        <end position="190"/>
    </location>
</feature>
<evidence type="ECO:0000256" key="1">
    <source>
        <dbReference type="SAM" id="Phobius"/>
    </source>
</evidence>
<feature type="transmembrane region" description="Helical" evidence="1">
    <location>
        <begin position="293"/>
        <end position="313"/>
    </location>
</feature>
<feature type="transmembrane region" description="Helical" evidence="1">
    <location>
        <begin position="210"/>
        <end position="228"/>
    </location>
</feature>